<dbReference type="Pfam" id="PF26079">
    <property type="entry name" value="Baseplate_J_C"/>
    <property type="match status" value="1"/>
</dbReference>
<dbReference type="InterPro" id="IPR052726">
    <property type="entry name" value="Phage_Baseplate_Hub"/>
</dbReference>
<dbReference type="Proteomes" id="UP000077037">
    <property type="component" value="Unassembled WGS sequence"/>
</dbReference>
<dbReference type="InterPro" id="IPR058530">
    <property type="entry name" value="Baseplate_J-like_C"/>
</dbReference>
<dbReference type="InterPro" id="IPR058531">
    <property type="entry name" value="Baseplate_J_M"/>
</dbReference>
<proteinExistence type="predicted"/>
<evidence type="ECO:0000313" key="4">
    <source>
        <dbReference type="Proteomes" id="UP000077037"/>
    </source>
</evidence>
<dbReference type="PANTHER" id="PTHR35862:SF1">
    <property type="entry name" value="FELS-2 PROPHAGE PROTEIN"/>
    <property type="match status" value="1"/>
</dbReference>
<dbReference type="Pfam" id="PF26078">
    <property type="entry name" value="Baseplate_J_M"/>
    <property type="match status" value="1"/>
</dbReference>
<dbReference type="EMBL" id="FKBS01000025">
    <property type="protein sequence ID" value="SAI47471.1"/>
    <property type="molecule type" value="Genomic_DNA"/>
</dbReference>
<reference evidence="3 4" key="1">
    <citation type="submission" date="2016-03" db="EMBL/GenBank/DDBJ databases">
        <authorList>
            <consortium name="Pathogen Informatics"/>
        </authorList>
    </citation>
    <scope>NUCLEOTIDE SEQUENCE [LARGE SCALE GENOMIC DNA]</scope>
    <source>
        <strain evidence="3 4">NCTC13364</strain>
    </source>
</reference>
<dbReference type="AlphaFoldDB" id="A0A157QNW8"/>
<feature type="domain" description="Baseplate J-like C-terminal" evidence="2">
    <location>
        <begin position="234"/>
        <end position="300"/>
    </location>
</feature>
<accession>A0A157QNW8</accession>
<organism evidence="3 4">
    <name type="scientific">Bordetella ansorpii</name>
    <dbReference type="NCBI Taxonomy" id="288768"/>
    <lineage>
        <taxon>Bacteria</taxon>
        <taxon>Pseudomonadati</taxon>
        <taxon>Pseudomonadota</taxon>
        <taxon>Betaproteobacteria</taxon>
        <taxon>Burkholderiales</taxon>
        <taxon>Alcaligenaceae</taxon>
        <taxon>Bordetella</taxon>
    </lineage>
</organism>
<feature type="domain" description="Baseplate J-like central" evidence="1">
    <location>
        <begin position="139"/>
        <end position="211"/>
    </location>
</feature>
<evidence type="ECO:0000313" key="3">
    <source>
        <dbReference type="EMBL" id="SAI47471.1"/>
    </source>
</evidence>
<dbReference type="PIRSF" id="PIRSF020481">
    <property type="entry name" value="BAP"/>
    <property type="match status" value="1"/>
</dbReference>
<name>A0A157QNW8_9BORD</name>
<evidence type="ECO:0000259" key="2">
    <source>
        <dbReference type="Pfam" id="PF26079"/>
    </source>
</evidence>
<dbReference type="PANTHER" id="PTHR35862">
    <property type="entry name" value="FELS-2 PROPHAGE PROTEIN"/>
    <property type="match status" value="1"/>
</dbReference>
<dbReference type="InterPro" id="IPR014507">
    <property type="entry name" value="Baseplate_assembly_J_pred"/>
</dbReference>
<protein>
    <submittedName>
        <fullName evidence="3">Uncharacterized homolog of phage Mu protein gp47</fullName>
    </submittedName>
</protein>
<evidence type="ECO:0000259" key="1">
    <source>
        <dbReference type="Pfam" id="PF26078"/>
    </source>
</evidence>
<dbReference type="RefSeq" id="WP_066417157.1">
    <property type="nucleotide sequence ID" value="NZ_FKBS01000025.1"/>
</dbReference>
<sequence length="308" mass="32952">MATANTIDLSLLPAPDVVEPLDYEQLLEVRKARIIALFAAEDRDAVRAALALESEPMAILTQENVERELIVRQRVNEAARAVLLAFARRTDLDHIAAEYGVVRLVITPADNSTVPPTPAVMEMDEDLRYRAQLAWEGLSTAGPSGAYEFHTRSAHGLIADATAISPEPCDILVSVLSREGDGTASDAVLTAVQRALSDEDVRPLGDRVTVQSSHITTYSVVARLHLAGSGPGRDIAVAAAQAACEQYVNRPRRQGISVWRTAITAALHVEGVAHLELIEPAADIVLDRTQAGTCLAVTVTVAGEDDDA</sequence>
<dbReference type="OrthoDB" id="9793802at2"/>
<gene>
    <name evidence="3" type="ORF">SAMEA1982600_03814</name>
</gene>